<protein>
    <recommendedName>
        <fullName evidence="2">Histidine kinase/HSP90-like ATPase domain-containing protein</fullName>
    </recommendedName>
</protein>
<comment type="caution">
    <text evidence="3">The sequence shown here is derived from an EMBL/GenBank/DDBJ whole genome shotgun (WGS) entry which is preliminary data.</text>
</comment>
<proteinExistence type="predicted"/>
<dbReference type="Proteomes" id="UP000605992">
    <property type="component" value="Unassembled WGS sequence"/>
</dbReference>
<organism evidence="3 4">
    <name type="scientific">Planotetraspora thailandica</name>
    <dbReference type="NCBI Taxonomy" id="487172"/>
    <lineage>
        <taxon>Bacteria</taxon>
        <taxon>Bacillati</taxon>
        <taxon>Actinomycetota</taxon>
        <taxon>Actinomycetes</taxon>
        <taxon>Streptosporangiales</taxon>
        <taxon>Streptosporangiaceae</taxon>
        <taxon>Planotetraspora</taxon>
    </lineage>
</organism>
<dbReference type="InterPro" id="IPR036890">
    <property type="entry name" value="HATPase_C_sf"/>
</dbReference>
<keyword evidence="4" id="KW-1185">Reference proteome</keyword>
<accession>A0A8J3VDX1</accession>
<name>A0A8J3VDX1_9ACTN</name>
<evidence type="ECO:0000313" key="3">
    <source>
        <dbReference type="EMBL" id="GII56085.1"/>
    </source>
</evidence>
<gene>
    <name evidence="3" type="ORF">Pth03_44740</name>
</gene>
<evidence type="ECO:0000256" key="1">
    <source>
        <dbReference type="ARBA" id="ARBA00022527"/>
    </source>
</evidence>
<dbReference type="CDD" id="cd16936">
    <property type="entry name" value="HATPase_RsbW-like"/>
    <property type="match status" value="1"/>
</dbReference>
<sequence length="142" mass="15019">MGKGALTSVMVDVLSAIGGITLDAELRSVSRVREYTREQIGHEHPAIDDVMLIASELTTNALVHSDSRSGGQITFAVVVLSDLVQVSVMDAGGPTVPRALSVDQDAEGGRGLQLVAALCENWGVCELPGDGRVVWAEIRTHK</sequence>
<dbReference type="EMBL" id="BOOR01000032">
    <property type="protein sequence ID" value="GII56085.1"/>
    <property type="molecule type" value="Genomic_DNA"/>
</dbReference>
<dbReference type="SUPFAM" id="SSF55874">
    <property type="entry name" value="ATPase domain of HSP90 chaperone/DNA topoisomerase II/histidine kinase"/>
    <property type="match status" value="1"/>
</dbReference>
<reference evidence="3" key="1">
    <citation type="submission" date="2021-01" db="EMBL/GenBank/DDBJ databases">
        <title>Whole genome shotgun sequence of Planotetraspora thailandica NBRC 104271.</title>
        <authorList>
            <person name="Komaki H."/>
            <person name="Tamura T."/>
        </authorList>
    </citation>
    <scope>NUCLEOTIDE SEQUENCE</scope>
    <source>
        <strain evidence="3">NBRC 104271</strain>
    </source>
</reference>
<dbReference type="GO" id="GO:0004674">
    <property type="term" value="F:protein serine/threonine kinase activity"/>
    <property type="evidence" value="ECO:0007669"/>
    <property type="project" value="UniProtKB-KW"/>
</dbReference>
<feature type="domain" description="Histidine kinase/HSP90-like ATPase" evidence="2">
    <location>
        <begin position="24"/>
        <end position="122"/>
    </location>
</feature>
<dbReference type="PANTHER" id="PTHR35526:SF3">
    <property type="entry name" value="ANTI-SIGMA-F FACTOR RSBW"/>
    <property type="match status" value="1"/>
</dbReference>
<dbReference type="Pfam" id="PF13581">
    <property type="entry name" value="HATPase_c_2"/>
    <property type="match status" value="1"/>
</dbReference>
<dbReference type="InterPro" id="IPR050267">
    <property type="entry name" value="Anti-sigma-factor_SerPK"/>
</dbReference>
<dbReference type="PANTHER" id="PTHR35526">
    <property type="entry name" value="ANTI-SIGMA-F FACTOR RSBW-RELATED"/>
    <property type="match status" value="1"/>
</dbReference>
<dbReference type="InterPro" id="IPR003594">
    <property type="entry name" value="HATPase_dom"/>
</dbReference>
<dbReference type="AlphaFoldDB" id="A0A8J3VDX1"/>
<keyword evidence="1" id="KW-0418">Kinase</keyword>
<keyword evidence="1" id="KW-0723">Serine/threonine-protein kinase</keyword>
<dbReference type="Gene3D" id="3.30.565.10">
    <property type="entry name" value="Histidine kinase-like ATPase, C-terminal domain"/>
    <property type="match status" value="1"/>
</dbReference>
<keyword evidence="1" id="KW-0808">Transferase</keyword>
<evidence type="ECO:0000259" key="2">
    <source>
        <dbReference type="Pfam" id="PF13581"/>
    </source>
</evidence>
<evidence type="ECO:0000313" key="4">
    <source>
        <dbReference type="Proteomes" id="UP000605992"/>
    </source>
</evidence>